<accession>A0A2M7R7B9</accession>
<keyword evidence="2" id="KW-0812">Transmembrane</keyword>
<keyword evidence="2" id="KW-0472">Membrane</keyword>
<evidence type="ECO:0008006" key="5">
    <source>
        <dbReference type="Google" id="ProtNLM"/>
    </source>
</evidence>
<proteinExistence type="predicted"/>
<gene>
    <name evidence="3" type="ORF">COY72_02040</name>
</gene>
<dbReference type="Pfam" id="PF04977">
    <property type="entry name" value="DivIC"/>
    <property type="match status" value="1"/>
</dbReference>
<feature type="transmembrane region" description="Helical" evidence="2">
    <location>
        <begin position="15"/>
        <end position="34"/>
    </location>
</feature>
<keyword evidence="2" id="KW-1133">Transmembrane helix</keyword>
<evidence type="ECO:0000256" key="1">
    <source>
        <dbReference type="SAM" id="Coils"/>
    </source>
</evidence>
<protein>
    <recommendedName>
        <fullName evidence="5">Cell division protein FtsL</fullName>
    </recommendedName>
</protein>
<reference evidence="4" key="1">
    <citation type="submission" date="2017-09" db="EMBL/GenBank/DDBJ databases">
        <title>Depth-based differentiation of microbial function through sediment-hosted aquifers and enrichment of novel symbionts in the deep terrestrial subsurface.</title>
        <authorList>
            <person name="Probst A.J."/>
            <person name="Ladd B."/>
            <person name="Jarett J.K."/>
            <person name="Geller-Mcgrath D.E."/>
            <person name="Sieber C.M.K."/>
            <person name="Emerson J.B."/>
            <person name="Anantharaman K."/>
            <person name="Thomas B.C."/>
            <person name="Malmstrom R."/>
            <person name="Stieglmeier M."/>
            <person name="Klingl A."/>
            <person name="Woyke T."/>
            <person name="Ryan C.M."/>
            <person name="Banfield J.F."/>
        </authorList>
    </citation>
    <scope>NUCLEOTIDE SEQUENCE [LARGE SCALE GENOMIC DNA]</scope>
</reference>
<dbReference type="AlphaFoldDB" id="A0A2M7R7B9"/>
<name>A0A2M7R7B9_9BACT</name>
<dbReference type="Proteomes" id="UP000230055">
    <property type="component" value="Unassembled WGS sequence"/>
</dbReference>
<evidence type="ECO:0000256" key="2">
    <source>
        <dbReference type="SAM" id="Phobius"/>
    </source>
</evidence>
<dbReference type="InterPro" id="IPR007060">
    <property type="entry name" value="FtsL/DivIC"/>
</dbReference>
<feature type="coiled-coil region" evidence="1">
    <location>
        <begin position="36"/>
        <end position="77"/>
    </location>
</feature>
<organism evidence="3 4">
    <name type="scientific">Candidatus Nealsonbacteria bacterium CG_4_10_14_0_8_um_filter_35_10</name>
    <dbReference type="NCBI Taxonomy" id="1974683"/>
    <lineage>
        <taxon>Bacteria</taxon>
        <taxon>Candidatus Nealsoniibacteriota</taxon>
    </lineage>
</organism>
<dbReference type="EMBL" id="PFLX01000052">
    <property type="protein sequence ID" value="PIY90711.1"/>
    <property type="molecule type" value="Genomic_DNA"/>
</dbReference>
<keyword evidence="1" id="KW-0175">Coiled coil</keyword>
<evidence type="ECO:0000313" key="4">
    <source>
        <dbReference type="Proteomes" id="UP000230055"/>
    </source>
</evidence>
<sequence>MIAKKQKKKKSFQEIFLSVLFVFFTLAIIGLLAVSNFKIRERRKELLSQIETLEKEIQNVEKKNQELKAGISESQTEDYLEKEAREKLGLKKPGEEVVAIKKIQSEEKQKEQKEEKSLWQKILEFFKIK</sequence>
<evidence type="ECO:0000313" key="3">
    <source>
        <dbReference type="EMBL" id="PIY90711.1"/>
    </source>
</evidence>
<comment type="caution">
    <text evidence="3">The sequence shown here is derived from an EMBL/GenBank/DDBJ whole genome shotgun (WGS) entry which is preliminary data.</text>
</comment>